<evidence type="ECO:0000313" key="2">
    <source>
        <dbReference type="Proteomes" id="UP001519363"/>
    </source>
</evidence>
<dbReference type="Proteomes" id="UP001519363">
    <property type="component" value="Unassembled WGS sequence"/>
</dbReference>
<dbReference type="EC" id="4.1.3.27" evidence="1"/>
<dbReference type="PROSITE" id="PS51273">
    <property type="entry name" value="GATASE_TYPE_1"/>
    <property type="match status" value="1"/>
</dbReference>
<keyword evidence="2" id="KW-1185">Reference proteome</keyword>
<keyword evidence="1" id="KW-0456">Lyase</keyword>
<organism evidence="1 2">
    <name type="scientific">Crossiella equi</name>
    <dbReference type="NCBI Taxonomy" id="130796"/>
    <lineage>
        <taxon>Bacteria</taxon>
        <taxon>Bacillati</taxon>
        <taxon>Actinomycetota</taxon>
        <taxon>Actinomycetes</taxon>
        <taxon>Pseudonocardiales</taxon>
        <taxon>Pseudonocardiaceae</taxon>
        <taxon>Crossiella</taxon>
    </lineage>
</organism>
<accession>A0ABS5A453</accession>
<dbReference type="EMBL" id="JAGIOO010000001">
    <property type="protein sequence ID" value="MBP2471352.1"/>
    <property type="molecule type" value="Genomic_DNA"/>
</dbReference>
<dbReference type="RefSeq" id="WP_086783614.1">
    <property type="nucleotide sequence ID" value="NZ_JAGIOO010000001.1"/>
</dbReference>
<protein>
    <submittedName>
        <fullName evidence="1">Anthranilate synthase component 2/putative glutamine amidotransferase</fullName>
        <ecNumber evidence="1">4.1.3.27</ecNumber>
    </submittedName>
</protein>
<dbReference type="InterPro" id="IPR029062">
    <property type="entry name" value="Class_I_gatase-like"/>
</dbReference>
<dbReference type="PANTHER" id="PTHR43235">
    <property type="entry name" value="GLUTAMINE AMIDOTRANSFERASE PB2B2.05-RELATED"/>
    <property type="match status" value="1"/>
</dbReference>
<sequence length="244" mass="25632">MASNASDAPVIGISCYAETAAWGVWERPAALLPRTYVDAVTTAGGVPVLLPPGTNATRVAARLDGLILAGGADIDPGRYGQDQHEHTTGLRPDRDTTELALLYHALDRRLPLLAVCRGAQLLNVGLGGTLHQHLPDVLGHRDHQPAPGQFGRTTVRLDPGCAPGSLMGEKIEVSCYHHQAIAELAPGLEAVGHAPDGTIEAVRQPSHPFAVGVQWHPEEDTADPVHPSAPLFAALVSAAERTTA</sequence>
<reference evidence="1 2" key="1">
    <citation type="submission" date="2021-03" db="EMBL/GenBank/DDBJ databases">
        <title>Sequencing the genomes of 1000 actinobacteria strains.</title>
        <authorList>
            <person name="Klenk H.-P."/>
        </authorList>
    </citation>
    <scope>NUCLEOTIDE SEQUENCE [LARGE SCALE GENOMIC DNA]</scope>
    <source>
        <strain evidence="1 2">DSM 44580</strain>
    </source>
</reference>
<proteinExistence type="predicted"/>
<dbReference type="PANTHER" id="PTHR43235:SF1">
    <property type="entry name" value="GLUTAMINE AMIDOTRANSFERASE PB2B2.05-RELATED"/>
    <property type="match status" value="1"/>
</dbReference>
<dbReference type="CDD" id="cd01745">
    <property type="entry name" value="GATase1_2"/>
    <property type="match status" value="1"/>
</dbReference>
<dbReference type="InterPro" id="IPR011697">
    <property type="entry name" value="Peptidase_C26"/>
</dbReference>
<dbReference type="SUPFAM" id="SSF52317">
    <property type="entry name" value="Class I glutamine amidotransferase-like"/>
    <property type="match status" value="1"/>
</dbReference>
<evidence type="ECO:0000313" key="1">
    <source>
        <dbReference type="EMBL" id="MBP2471352.1"/>
    </source>
</evidence>
<dbReference type="Pfam" id="PF07722">
    <property type="entry name" value="Peptidase_C26"/>
    <property type="match status" value="1"/>
</dbReference>
<dbReference type="GO" id="GO:0004049">
    <property type="term" value="F:anthranilate synthase activity"/>
    <property type="evidence" value="ECO:0007669"/>
    <property type="project" value="UniProtKB-EC"/>
</dbReference>
<dbReference type="Gene3D" id="3.40.50.880">
    <property type="match status" value="1"/>
</dbReference>
<keyword evidence="1" id="KW-0315">Glutamine amidotransferase</keyword>
<name>A0ABS5A453_9PSEU</name>
<dbReference type="InterPro" id="IPR044668">
    <property type="entry name" value="PuuD-like"/>
</dbReference>
<gene>
    <name evidence="1" type="ORF">JOF53_000224</name>
</gene>
<comment type="caution">
    <text evidence="1">The sequence shown here is derived from an EMBL/GenBank/DDBJ whole genome shotgun (WGS) entry which is preliminary data.</text>
</comment>